<dbReference type="Proteomes" id="UP000198680">
    <property type="component" value="Unassembled WGS sequence"/>
</dbReference>
<dbReference type="AlphaFoldDB" id="A0A1G9TS96"/>
<dbReference type="InterPro" id="IPR037175">
    <property type="entry name" value="KFase_sf"/>
</dbReference>
<evidence type="ECO:0000256" key="1">
    <source>
        <dbReference type="SAM" id="MobiDB-lite"/>
    </source>
</evidence>
<dbReference type="InterPro" id="IPR007325">
    <property type="entry name" value="KFase/CYL"/>
</dbReference>
<feature type="region of interest" description="Disordered" evidence="1">
    <location>
        <begin position="1"/>
        <end position="24"/>
    </location>
</feature>
<feature type="compositionally biased region" description="Basic and acidic residues" evidence="1">
    <location>
        <begin position="11"/>
        <end position="20"/>
    </location>
</feature>
<dbReference type="PANTHER" id="PTHR31118">
    <property type="entry name" value="CYCLASE-LIKE PROTEIN 2"/>
    <property type="match status" value="1"/>
</dbReference>
<name>A0A1G9TS96_9ACTN</name>
<accession>A0A1G9TS96</accession>
<keyword evidence="3" id="KW-1185">Reference proteome</keyword>
<proteinExistence type="predicted"/>
<organism evidence="2 3">
    <name type="scientific">Geodermatophilus siccatus</name>
    <dbReference type="NCBI Taxonomy" id="1137991"/>
    <lineage>
        <taxon>Bacteria</taxon>
        <taxon>Bacillati</taxon>
        <taxon>Actinomycetota</taxon>
        <taxon>Actinomycetes</taxon>
        <taxon>Geodermatophilales</taxon>
        <taxon>Geodermatophilaceae</taxon>
        <taxon>Geodermatophilus</taxon>
    </lineage>
</organism>
<dbReference type="Gene3D" id="3.50.30.50">
    <property type="entry name" value="Putative cyclase"/>
    <property type="match status" value="1"/>
</dbReference>
<dbReference type="Pfam" id="PF04199">
    <property type="entry name" value="Cyclase"/>
    <property type="match status" value="1"/>
</dbReference>
<evidence type="ECO:0000313" key="3">
    <source>
        <dbReference type="Proteomes" id="UP000198680"/>
    </source>
</evidence>
<protein>
    <submittedName>
        <fullName evidence="2">Kynurenine formamidase</fullName>
    </submittedName>
</protein>
<reference evidence="3" key="1">
    <citation type="submission" date="2016-10" db="EMBL/GenBank/DDBJ databases">
        <authorList>
            <person name="Varghese N."/>
            <person name="Submissions S."/>
        </authorList>
    </citation>
    <scope>NUCLEOTIDE SEQUENCE [LARGE SCALE GENOMIC DNA]</scope>
    <source>
        <strain evidence="3">DSM 45419</strain>
    </source>
</reference>
<dbReference type="GO" id="GO:0004061">
    <property type="term" value="F:arylformamidase activity"/>
    <property type="evidence" value="ECO:0007669"/>
    <property type="project" value="InterPro"/>
</dbReference>
<dbReference type="EMBL" id="FNHE01000006">
    <property type="protein sequence ID" value="SDM50055.1"/>
    <property type="molecule type" value="Genomic_DNA"/>
</dbReference>
<dbReference type="RefSeq" id="WP_091218751.1">
    <property type="nucleotide sequence ID" value="NZ_FNHE01000006.1"/>
</dbReference>
<gene>
    <name evidence="2" type="ORF">SAMN05660642_02608</name>
</gene>
<dbReference type="STRING" id="1137991.SAMN05660642_02608"/>
<evidence type="ECO:0000313" key="2">
    <source>
        <dbReference type="EMBL" id="SDM50055.1"/>
    </source>
</evidence>
<dbReference type="PANTHER" id="PTHR31118:SF12">
    <property type="entry name" value="CYCLASE-LIKE PROTEIN 2"/>
    <property type="match status" value="1"/>
</dbReference>
<dbReference type="GO" id="GO:0019441">
    <property type="term" value="P:L-tryptophan catabolic process to kynurenine"/>
    <property type="evidence" value="ECO:0007669"/>
    <property type="project" value="InterPro"/>
</dbReference>
<sequence length="228" mass="23940">MTGSAAQPVREVVDLSHPLDDDTPVYPGDPVARFTPAATVAADGYNVLHVRMGSQTGTHVDAPYHFLDDGARIDELPLEYFLGPAVVADVRGKPPHGRIEWADLQPCAHLLTPGRILLLRTGWDEHWGTDAYFDHPYLTGDAAARVVAAGVRTVGLDALSLDETIVGGTPADGFAAHLEVLGAGGVIVENLRNLGAVPQVDPVVSVLPLRLAGADGAPVRAVAFGLGR</sequence>
<dbReference type="SUPFAM" id="SSF102198">
    <property type="entry name" value="Putative cyclase"/>
    <property type="match status" value="1"/>
</dbReference>
<dbReference type="OrthoDB" id="7067800at2"/>